<proteinExistence type="predicted"/>
<accession>A0A381SV18</accession>
<reference evidence="2" key="1">
    <citation type="submission" date="2018-05" db="EMBL/GenBank/DDBJ databases">
        <authorList>
            <person name="Lanie J.A."/>
            <person name="Ng W.-L."/>
            <person name="Kazmierczak K.M."/>
            <person name="Andrzejewski T.M."/>
            <person name="Davidsen T.M."/>
            <person name="Wayne K.J."/>
            <person name="Tettelin H."/>
            <person name="Glass J.I."/>
            <person name="Rusch D."/>
            <person name="Podicherti R."/>
            <person name="Tsui H.-C.T."/>
            <person name="Winkler M.E."/>
        </authorList>
    </citation>
    <scope>NUCLEOTIDE SEQUENCE</scope>
</reference>
<dbReference type="EMBL" id="UINC01003618">
    <property type="protein sequence ID" value="SVA07875.1"/>
    <property type="molecule type" value="Genomic_DNA"/>
</dbReference>
<feature type="region of interest" description="Disordered" evidence="1">
    <location>
        <begin position="1"/>
        <end position="23"/>
    </location>
</feature>
<organism evidence="2">
    <name type="scientific">marine metagenome</name>
    <dbReference type="NCBI Taxonomy" id="408172"/>
    <lineage>
        <taxon>unclassified sequences</taxon>
        <taxon>metagenomes</taxon>
        <taxon>ecological metagenomes</taxon>
    </lineage>
</organism>
<gene>
    <name evidence="2" type="ORF">METZ01_LOCUS60729</name>
</gene>
<evidence type="ECO:0000256" key="1">
    <source>
        <dbReference type="SAM" id="MobiDB-lite"/>
    </source>
</evidence>
<dbReference type="AlphaFoldDB" id="A0A381SV18"/>
<sequence length="131" mass="14773">MTTQSDFDGHGGQPEDSGETFYPDGSVVKQFLEAPTDLEAVLVNGRMTESEYRANINQYLKALMYRSAQALEEVRLNMIATIGRNGEARAEGVFVTARSATPELLKRIPQEGGWRKMFNKKNREESKEQKI</sequence>
<protein>
    <submittedName>
        <fullName evidence="2">Uncharacterized protein</fullName>
    </submittedName>
</protein>
<name>A0A381SV18_9ZZZZ</name>
<evidence type="ECO:0000313" key="2">
    <source>
        <dbReference type="EMBL" id="SVA07875.1"/>
    </source>
</evidence>